<reference evidence="1 2" key="1">
    <citation type="submission" date="2018-11" db="EMBL/GenBank/DDBJ databases">
        <title>Sequencing the genomes of 1000 actinobacteria strains.</title>
        <authorList>
            <person name="Klenk H.-P."/>
        </authorList>
    </citation>
    <scope>NUCLEOTIDE SEQUENCE [LARGE SCALE GENOMIC DNA]</scope>
    <source>
        <strain evidence="1 2">DSM 44781</strain>
    </source>
</reference>
<accession>A0A3N4RCA1</accession>
<keyword evidence="2" id="KW-1185">Reference proteome</keyword>
<gene>
    <name evidence="1" type="ORF">EDD38_6155</name>
</gene>
<sequence>MTEEPATDHARHYPDLVRAGSLRAALGTALPPDTPDRYPDSVRAEAGDRGVSVVAVAGERGFRVRCWARTIHMAGGTTDDLAAAAGAVEQWLRPGPVRELTDRWPFLTAGSLAEGYECGDPVPARWAQLRASRIRLRHADELHAFIEAAHAEPRLRALSPGMSMFWVTFSRRAEPPLCRDLPMVGALGGGRYEIRHGAGRREVREAATLAATLAAVLDLLPADAVPAPCPPMI</sequence>
<proteinExistence type="predicted"/>
<evidence type="ECO:0000313" key="1">
    <source>
        <dbReference type="EMBL" id="RPE29009.1"/>
    </source>
</evidence>
<evidence type="ECO:0000313" key="2">
    <source>
        <dbReference type="Proteomes" id="UP000266906"/>
    </source>
</evidence>
<comment type="caution">
    <text evidence="1">The sequence shown here is derived from an EMBL/GenBank/DDBJ whole genome shotgun (WGS) entry which is preliminary data.</text>
</comment>
<dbReference type="EMBL" id="RKQG01000002">
    <property type="protein sequence ID" value="RPE29009.1"/>
    <property type="molecule type" value="Genomic_DNA"/>
</dbReference>
<dbReference type="RefSeq" id="WP_123820660.1">
    <property type="nucleotide sequence ID" value="NZ_RKQG01000002.1"/>
</dbReference>
<dbReference type="AlphaFoldDB" id="A0A3N4RCA1"/>
<name>A0A3N4RCA1_9ACTN</name>
<dbReference type="Proteomes" id="UP000266906">
    <property type="component" value="Unassembled WGS sequence"/>
</dbReference>
<dbReference type="Pfam" id="PF19692">
    <property type="entry name" value="DUF6193"/>
    <property type="match status" value="1"/>
</dbReference>
<dbReference type="InterPro" id="IPR045682">
    <property type="entry name" value="DUF6193"/>
</dbReference>
<organism evidence="1 2">
    <name type="scientific">Kitasatospora cineracea</name>
    <dbReference type="NCBI Taxonomy" id="88074"/>
    <lineage>
        <taxon>Bacteria</taxon>
        <taxon>Bacillati</taxon>
        <taxon>Actinomycetota</taxon>
        <taxon>Actinomycetes</taxon>
        <taxon>Kitasatosporales</taxon>
        <taxon>Streptomycetaceae</taxon>
        <taxon>Kitasatospora</taxon>
    </lineage>
</organism>
<protein>
    <submittedName>
        <fullName evidence="1">Uncharacterized protein</fullName>
    </submittedName>
</protein>